<dbReference type="Pfam" id="PF01336">
    <property type="entry name" value="tRNA_anti-codon"/>
    <property type="match status" value="1"/>
</dbReference>
<dbReference type="InterPro" id="IPR004013">
    <property type="entry name" value="PHP_dom"/>
</dbReference>
<keyword evidence="4" id="KW-0808">Transferase</keyword>
<evidence type="ECO:0000256" key="5">
    <source>
        <dbReference type="ARBA" id="ARBA00022695"/>
    </source>
</evidence>
<reference evidence="10" key="1">
    <citation type="submission" date="2023-02" db="EMBL/GenBank/DDBJ databases">
        <title>Host association and intracellularity evolved multiple times independently in the Rickettsiales.</title>
        <authorList>
            <person name="Castelli M."/>
            <person name="Nardi T."/>
            <person name="Gammuto L."/>
            <person name="Bellinzona G."/>
            <person name="Sabaneyeva E."/>
            <person name="Potekhin A."/>
            <person name="Serra V."/>
            <person name="Petroni G."/>
            <person name="Sassera D."/>
        </authorList>
    </citation>
    <scope>NUCLEOTIDE SEQUENCE</scope>
    <source>
        <strain evidence="10">USBL-36I1</strain>
    </source>
</reference>
<protein>
    <recommendedName>
        <fullName evidence="3">DNA polymerase III subunit alpha</fullName>
        <ecNumber evidence="2">2.7.7.7</ecNumber>
    </recommendedName>
</protein>
<comment type="caution">
    <text evidence="10">The sequence shown here is derived from an EMBL/GenBank/DDBJ whole genome shotgun (WGS) entry which is preliminary data.</text>
</comment>
<comment type="catalytic activity">
    <reaction evidence="8">
        <text>DNA(n) + a 2'-deoxyribonucleoside 5'-triphosphate = DNA(n+1) + diphosphate</text>
        <dbReference type="Rhea" id="RHEA:22508"/>
        <dbReference type="Rhea" id="RHEA-COMP:17339"/>
        <dbReference type="Rhea" id="RHEA-COMP:17340"/>
        <dbReference type="ChEBI" id="CHEBI:33019"/>
        <dbReference type="ChEBI" id="CHEBI:61560"/>
        <dbReference type="ChEBI" id="CHEBI:173112"/>
        <dbReference type="EC" id="2.7.7.7"/>
    </reaction>
</comment>
<dbReference type="GO" id="GO:0005737">
    <property type="term" value="C:cytoplasm"/>
    <property type="evidence" value="ECO:0007669"/>
    <property type="project" value="UniProtKB-SubCell"/>
</dbReference>
<dbReference type="InterPro" id="IPR011708">
    <property type="entry name" value="DNA_pol3_alpha_NTPase_dom"/>
</dbReference>
<evidence type="ECO:0000256" key="4">
    <source>
        <dbReference type="ARBA" id="ARBA00022679"/>
    </source>
</evidence>
<dbReference type="Gene3D" id="1.10.150.870">
    <property type="match status" value="1"/>
</dbReference>
<comment type="subcellular location">
    <subcellularLocation>
        <location evidence="1">Cytoplasm</location>
    </subcellularLocation>
</comment>
<evidence type="ECO:0000256" key="6">
    <source>
        <dbReference type="ARBA" id="ARBA00022705"/>
    </source>
</evidence>
<dbReference type="PANTHER" id="PTHR32294:SF0">
    <property type="entry name" value="DNA POLYMERASE III SUBUNIT ALPHA"/>
    <property type="match status" value="1"/>
</dbReference>
<dbReference type="Pfam" id="PF14579">
    <property type="entry name" value="HHH_6"/>
    <property type="match status" value="1"/>
</dbReference>
<dbReference type="InterPro" id="IPR004805">
    <property type="entry name" value="DnaE2/DnaE/PolC"/>
</dbReference>
<feature type="domain" description="Polymerase/histidinol phosphatase N-terminal" evidence="9">
    <location>
        <begin position="51"/>
        <end position="118"/>
    </location>
</feature>
<dbReference type="EC" id="2.7.7.7" evidence="2"/>
<keyword evidence="6" id="KW-0235">DNA replication</keyword>
<dbReference type="GO" id="GO:0003676">
    <property type="term" value="F:nucleic acid binding"/>
    <property type="evidence" value="ECO:0007669"/>
    <property type="project" value="InterPro"/>
</dbReference>
<dbReference type="SUPFAM" id="SSF89550">
    <property type="entry name" value="PHP domain-like"/>
    <property type="match status" value="1"/>
</dbReference>
<dbReference type="InterPro" id="IPR003141">
    <property type="entry name" value="Pol/His_phosphatase_N"/>
</dbReference>
<dbReference type="InterPro" id="IPR040982">
    <property type="entry name" value="DNA_pol3_finger"/>
</dbReference>
<dbReference type="InterPro" id="IPR004365">
    <property type="entry name" value="NA-bd_OB_tRNA"/>
</dbReference>
<keyword evidence="7" id="KW-0239">DNA-directed DNA polymerase</keyword>
<evidence type="ECO:0000313" key="11">
    <source>
        <dbReference type="Proteomes" id="UP001289135"/>
    </source>
</evidence>
<dbReference type="GO" id="GO:0008408">
    <property type="term" value="F:3'-5' exonuclease activity"/>
    <property type="evidence" value="ECO:0007669"/>
    <property type="project" value="InterPro"/>
</dbReference>
<evidence type="ECO:0000256" key="1">
    <source>
        <dbReference type="ARBA" id="ARBA00004496"/>
    </source>
</evidence>
<sequence length="1222" mass="139778">MEKQLKNDSNENSIIKIAHKKNKKSKLFDKNKETTLFSNKFQNYTDYNIFIPLRVHSEFSLGKSSNKIDTIVKHCKNNKIPAIALTDIGNMFGALEFSLKCTKSGIQPISGTIIEIKFQTNHNDESITGTFLLLAKTHNGYKNLLKLTSKPHIECVKGSVPSPIDFNDFCSYIEDLIILMGEENSLFNNIYNNLGENEAIFMYEKLIECGADCYIEIQRYNRKNNSNLEYNLLSFAYKFGIPIVATNPSFFLASEDFDACDALNCISEGTYINVKDRNKVDPEYYIKSYEEMLNLFSDLPEAIYNTVIIAQKCNYILKGNTPCLPRFINDDSNYTEDQLLNDLSNSGLQDRIKYIKSIEERNKYLLRLDYELQVIKKMGFSGYFLIVSDFIKWSKDNNIPVGPGRGSGAGSIIAWSMGITDIDPIVFNLLFERFLNPDRVSLPDFDIDFCQTRRDEVIRYVRKKYGNDKVAHIITFGKLQARAVLRDVGRVLQMPYSFVGKICKMIPNNPAFPITLEEAIRIDKELQNMRNLNPDVEKLFNIALKLEGVNRHASLHAAGIVISANPLIESVPLYKPDEEDIIAIQFNMKYAEAAGLMKFDFLGLKTLTMIDNARKIINTEYEEKKSLDLDFSLFNDEKTYQLLSLGKTIGIFQFEGVGMRTAIEKLKPNTIQDLIALASLYRPGPMENIPLYINRKHGIEPIDYIHSSLKDALAETYGIIIYQEQVMQIVQIIAGFTLAEADIIRRAMGKKNKEEMESQRNIFIKKAVSRGFNTKRAEEIFNIVDKFAGYGFNKSHATAYAVIGYHTAYLKANYPHAFFIASINLDINDSDKISTLCRDVKAHKIDIIPPCINKSKSHFSLVKNIKGEYAISFGLVGIKGIGSKIMDEIIKEREINGFYSNIQNFIKRCLPFGLNKKAIEQLAKADVFSSFIKNNMDILDNIENIMSYCSNENRLSIKDINNKQMKLFDTNSYEDEEIIIKKTISGNKLNKLQKEYEALGFYLTEHPLQEYEQILKSQKVIFSSDIENIMKESINFVKIIKIAGVVTNSRIRSGKGKRTGKYAFIQIADQYGTIECSVFSEEILNKYDYITKEGSIILLQINARNDDRGMKLIVDKVWLFSDIVNSSYYKCNIIIKNYDDFNLVNQICDLKNKNSDINSNLEDKYNCDVSIIVKIDKSNIFMSSDIPWKLTIKQIDNLKKYLNSDIIAEFNNLKLTSTNIRY</sequence>
<accession>A0AAE4VKM6</accession>
<evidence type="ECO:0000256" key="8">
    <source>
        <dbReference type="ARBA" id="ARBA00049244"/>
    </source>
</evidence>
<gene>
    <name evidence="10" type="ORF">Lyticum_00305</name>
</gene>
<dbReference type="RefSeq" id="WP_322498561.1">
    <property type="nucleotide sequence ID" value="NZ_JARGYU010000001.1"/>
</dbReference>
<dbReference type="Pfam" id="PF02811">
    <property type="entry name" value="PHP"/>
    <property type="match status" value="1"/>
</dbReference>
<dbReference type="InterPro" id="IPR016195">
    <property type="entry name" value="Pol/histidinol_Pase-like"/>
</dbReference>
<evidence type="ECO:0000256" key="7">
    <source>
        <dbReference type="ARBA" id="ARBA00022932"/>
    </source>
</evidence>
<proteinExistence type="predicted"/>
<evidence type="ECO:0000313" key="10">
    <source>
        <dbReference type="EMBL" id="MDZ5761138.1"/>
    </source>
</evidence>
<keyword evidence="5" id="KW-0548">Nucleotidyltransferase</keyword>
<dbReference type="EMBL" id="JARGYU010000001">
    <property type="protein sequence ID" value="MDZ5761138.1"/>
    <property type="molecule type" value="Genomic_DNA"/>
</dbReference>
<dbReference type="Proteomes" id="UP001289135">
    <property type="component" value="Unassembled WGS sequence"/>
</dbReference>
<dbReference type="InterPro" id="IPR041931">
    <property type="entry name" value="DNA_pol3_alpha_thumb_dom"/>
</dbReference>
<evidence type="ECO:0000256" key="2">
    <source>
        <dbReference type="ARBA" id="ARBA00012417"/>
    </source>
</evidence>
<name>A0AAE4VKM6_9RICK</name>
<dbReference type="NCBIfam" id="TIGR00594">
    <property type="entry name" value="polc"/>
    <property type="match status" value="1"/>
</dbReference>
<dbReference type="Pfam" id="PF17657">
    <property type="entry name" value="DNA_pol3_finger"/>
    <property type="match status" value="1"/>
</dbReference>
<dbReference type="CDD" id="cd04485">
    <property type="entry name" value="DnaE_OBF"/>
    <property type="match status" value="1"/>
</dbReference>
<dbReference type="GO" id="GO:0003887">
    <property type="term" value="F:DNA-directed DNA polymerase activity"/>
    <property type="evidence" value="ECO:0007669"/>
    <property type="project" value="UniProtKB-KW"/>
</dbReference>
<dbReference type="Gene3D" id="3.20.20.140">
    <property type="entry name" value="Metal-dependent hydrolases"/>
    <property type="match status" value="1"/>
</dbReference>
<evidence type="ECO:0000259" key="9">
    <source>
        <dbReference type="SMART" id="SM00481"/>
    </source>
</evidence>
<dbReference type="Pfam" id="PF07733">
    <property type="entry name" value="DNA_pol3_alpha"/>
    <property type="match status" value="1"/>
</dbReference>
<dbReference type="SMART" id="SM00481">
    <property type="entry name" value="POLIIIAc"/>
    <property type="match status" value="1"/>
</dbReference>
<dbReference type="PANTHER" id="PTHR32294">
    <property type="entry name" value="DNA POLYMERASE III SUBUNIT ALPHA"/>
    <property type="match status" value="1"/>
</dbReference>
<dbReference type="InterPro" id="IPR029460">
    <property type="entry name" value="DNAPol_HHH"/>
</dbReference>
<keyword evidence="11" id="KW-1185">Reference proteome</keyword>
<dbReference type="GO" id="GO:0006260">
    <property type="term" value="P:DNA replication"/>
    <property type="evidence" value="ECO:0007669"/>
    <property type="project" value="UniProtKB-KW"/>
</dbReference>
<dbReference type="Gene3D" id="1.10.10.1600">
    <property type="entry name" value="Bacterial DNA polymerase III alpha subunit, thumb domain"/>
    <property type="match status" value="1"/>
</dbReference>
<dbReference type="NCBIfam" id="NF004226">
    <property type="entry name" value="PRK05673.1"/>
    <property type="match status" value="1"/>
</dbReference>
<organism evidence="10 11">
    <name type="scientific">Lyticum sinuosum</name>
    <dbReference type="NCBI Taxonomy" id="1332059"/>
    <lineage>
        <taxon>Bacteria</taxon>
        <taxon>Pseudomonadati</taxon>
        <taxon>Pseudomonadota</taxon>
        <taxon>Alphaproteobacteria</taxon>
        <taxon>Rickettsiales</taxon>
        <taxon>Lyticum</taxon>
    </lineage>
</organism>
<dbReference type="AlphaFoldDB" id="A0AAE4VKM6"/>
<evidence type="ECO:0000256" key="3">
    <source>
        <dbReference type="ARBA" id="ARBA00019114"/>
    </source>
</evidence>